<protein>
    <recommendedName>
        <fullName evidence="10">Potassium channel domain-containing protein</fullName>
    </recommendedName>
</protein>
<feature type="transmembrane region" description="Helical" evidence="8">
    <location>
        <begin position="205"/>
        <end position="226"/>
    </location>
</feature>
<evidence type="ECO:0000256" key="5">
    <source>
        <dbReference type="ARBA" id="ARBA00023065"/>
    </source>
</evidence>
<organism evidence="11 12">
    <name type="scientific">Porites evermanni</name>
    <dbReference type="NCBI Taxonomy" id="104178"/>
    <lineage>
        <taxon>Eukaryota</taxon>
        <taxon>Metazoa</taxon>
        <taxon>Cnidaria</taxon>
        <taxon>Anthozoa</taxon>
        <taxon>Hexacorallia</taxon>
        <taxon>Scleractinia</taxon>
        <taxon>Fungiina</taxon>
        <taxon>Poritidae</taxon>
        <taxon>Porites</taxon>
    </lineage>
</organism>
<gene>
    <name evidence="11" type="ORF">PEVE_00036355</name>
</gene>
<evidence type="ECO:0000259" key="10">
    <source>
        <dbReference type="Pfam" id="PF07885"/>
    </source>
</evidence>
<keyword evidence="5" id="KW-0406">Ion transport</keyword>
<sequence>MDAVLASVAVLFVVGGLPAKGNEPENSTTPRSKIPEGFYLSASDIHAKHVTILEMKNVSFTGRELGASEISHLSVDEKCSRGLPLSAAWQYYGPYVRPGMRDGKVAVEGIFPHIINKMLHVCCNSSTTVKYGKIFDSIRGLEGQLNQPKMAYDFSFPVTGKSLRDESFKDLPYIPIVQAPRVALLVRDKTENTKTAQLMNTVFKAWPILIFILVAATLSGIIIWLLDRLKNPDEFPRPFINGTWEGFWWAFVTMTTVGYGDRAPKSFLARIFCILWILVGIIIIAIFTAIVTASLSASIQHHFTVHGSVIGAVSASEEFRFGVSLNADLKPYLSIPKMNEDLMTDKLKGSLIDNYVLTYYSDFVKENDVRIETTFEHAITYGLSIRSNASSNMLACFKRYVRNHPQEAFEIIAQNLEPLKNPTDEVSQEVKASEGLFFYREREFKKVLFILLGVLGFLLFVGGAWELCYNRPRRRQRKEKENDGALISLTPAQNKCDCHEMLLSHQTIQSIKYKSSKIKELIREYEEFYDGWLQRVRAVEHNENGITPQMV</sequence>
<keyword evidence="9" id="KW-0732">Signal</keyword>
<evidence type="ECO:0000256" key="9">
    <source>
        <dbReference type="SAM" id="SignalP"/>
    </source>
</evidence>
<keyword evidence="3 8" id="KW-0812">Transmembrane</keyword>
<dbReference type="Proteomes" id="UP001159427">
    <property type="component" value="Unassembled WGS sequence"/>
</dbReference>
<comment type="caution">
    <text evidence="11">The sequence shown here is derived from an EMBL/GenBank/DDBJ whole genome shotgun (WGS) entry which is preliminary data.</text>
</comment>
<feature type="chain" id="PRO_5045982138" description="Potassium channel domain-containing protein" evidence="9">
    <location>
        <begin position="22"/>
        <end position="551"/>
    </location>
</feature>
<keyword evidence="7" id="KW-0407">Ion channel</keyword>
<dbReference type="InterPro" id="IPR013099">
    <property type="entry name" value="K_chnl_dom"/>
</dbReference>
<keyword evidence="6 8" id="KW-0472">Membrane</keyword>
<feature type="signal peptide" evidence="9">
    <location>
        <begin position="1"/>
        <end position="21"/>
    </location>
</feature>
<accession>A0ABN8LLP2</accession>
<name>A0ABN8LLP2_9CNID</name>
<evidence type="ECO:0000256" key="6">
    <source>
        <dbReference type="ARBA" id="ARBA00023136"/>
    </source>
</evidence>
<dbReference type="InterPro" id="IPR028325">
    <property type="entry name" value="VG_K_chnl"/>
</dbReference>
<evidence type="ECO:0000256" key="7">
    <source>
        <dbReference type="ARBA" id="ARBA00023303"/>
    </source>
</evidence>
<evidence type="ECO:0000256" key="8">
    <source>
        <dbReference type="SAM" id="Phobius"/>
    </source>
</evidence>
<evidence type="ECO:0000256" key="2">
    <source>
        <dbReference type="ARBA" id="ARBA00022448"/>
    </source>
</evidence>
<comment type="subcellular location">
    <subcellularLocation>
        <location evidence="1">Membrane</location>
        <topology evidence="1">Multi-pass membrane protein</topology>
    </subcellularLocation>
</comment>
<feature type="transmembrane region" description="Helical" evidence="8">
    <location>
        <begin position="447"/>
        <end position="465"/>
    </location>
</feature>
<proteinExistence type="predicted"/>
<feature type="transmembrane region" description="Helical" evidence="8">
    <location>
        <begin position="266"/>
        <end position="291"/>
    </location>
</feature>
<feature type="domain" description="Potassium channel" evidence="10">
    <location>
        <begin position="218"/>
        <end position="294"/>
    </location>
</feature>
<dbReference type="PRINTS" id="PR00169">
    <property type="entry name" value="KCHANNEL"/>
</dbReference>
<dbReference type="Gene3D" id="1.10.287.70">
    <property type="match status" value="1"/>
</dbReference>
<evidence type="ECO:0000256" key="4">
    <source>
        <dbReference type="ARBA" id="ARBA00022989"/>
    </source>
</evidence>
<dbReference type="PANTHER" id="PTHR11537:SF252">
    <property type="entry name" value="POTASSIUM VOLTAGE-GATED CHANNEL PROTEIN SHAW"/>
    <property type="match status" value="1"/>
</dbReference>
<dbReference type="PANTHER" id="PTHR11537">
    <property type="entry name" value="VOLTAGE-GATED POTASSIUM CHANNEL"/>
    <property type="match status" value="1"/>
</dbReference>
<keyword evidence="12" id="KW-1185">Reference proteome</keyword>
<feature type="transmembrane region" description="Helical" evidence="8">
    <location>
        <begin position="238"/>
        <end position="260"/>
    </location>
</feature>
<evidence type="ECO:0000313" key="12">
    <source>
        <dbReference type="Proteomes" id="UP001159427"/>
    </source>
</evidence>
<dbReference type="EMBL" id="CALNXI010000058">
    <property type="protein sequence ID" value="CAH3017248.1"/>
    <property type="molecule type" value="Genomic_DNA"/>
</dbReference>
<dbReference type="Pfam" id="PF07885">
    <property type="entry name" value="Ion_trans_2"/>
    <property type="match status" value="1"/>
</dbReference>
<evidence type="ECO:0000256" key="1">
    <source>
        <dbReference type="ARBA" id="ARBA00004141"/>
    </source>
</evidence>
<evidence type="ECO:0000313" key="11">
    <source>
        <dbReference type="EMBL" id="CAH3017248.1"/>
    </source>
</evidence>
<evidence type="ECO:0000256" key="3">
    <source>
        <dbReference type="ARBA" id="ARBA00022692"/>
    </source>
</evidence>
<keyword evidence="2" id="KW-0813">Transport</keyword>
<reference evidence="11 12" key="1">
    <citation type="submission" date="2022-05" db="EMBL/GenBank/DDBJ databases">
        <authorList>
            <consortium name="Genoscope - CEA"/>
            <person name="William W."/>
        </authorList>
    </citation>
    <scope>NUCLEOTIDE SEQUENCE [LARGE SCALE GENOMIC DNA]</scope>
</reference>
<dbReference type="SUPFAM" id="SSF81324">
    <property type="entry name" value="Voltage-gated potassium channels"/>
    <property type="match status" value="1"/>
</dbReference>
<keyword evidence="4 8" id="KW-1133">Transmembrane helix</keyword>